<organism evidence="1">
    <name type="scientific">viral metagenome</name>
    <dbReference type="NCBI Taxonomy" id="1070528"/>
    <lineage>
        <taxon>unclassified sequences</taxon>
        <taxon>metagenomes</taxon>
        <taxon>organismal metagenomes</taxon>
    </lineage>
</organism>
<evidence type="ECO:0000313" key="1">
    <source>
        <dbReference type="EMBL" id="QJA51638.1"/>
    </source>
</evidence>
<reference evidence="1" key="1">
    <citation type="submission" date="2020-03" db="EMBL/GenBank/DDBJ databases">
        <title>The deep terrestrial virosphere.</title>
        <authorList>
            <person name="Holmfeldt K."/>
            <person name="Nilsson E."/>
            <person name="Simone D."/>
            <person name="Lopez-Fernandez M."/>
            <person name="Wu X."/>
            <person name="de Brujin I."/>
            <person name="Lundin D."/>
            <person name="Andersson A."/>
            <person name="Bertilsson S."/>
            <person name="Dopson M."/>
        </authorList>
    </citation>
    <scope>NUCLEOTIDE SEQUENCE</scope>
    <source>
        <strain evidence="1">TM448A02234</strain>
    </source>
</reference>
<sequence>MWPFKKKEIEQEGEEIDYSNPLWIFSPSSLTALDTTVGAILSGLPPKMCLNCSAITSFDSELHYTWYNYKHLGYHKMGPLCEKCWDELPVENRLELYRKNFNAIINYSEKLGEFPLFNFKWEEVWKEIEKKVREGK</sequence>
<dbReference type="EMBL" id="MT144279">
    <property type="protein sequence ID" value="QJA51638.1"/>
    <property type="molecule type" value="Genomic_DNA"/>
</dbReference>
<name>A0A6H1ZVU9_9ZZZZ</name>
<dbReference type="AlphaFoldDB" id="A0A6H1ZVU9"/>
<protein>
    <submittedName>
        <fullName evidence="1">Uncharacterized protein</fullName>
    </submittedName>
</protein>
<accession>A0A6H1ZVU9</accession>
<proteinExistence type="predicted"/>
<gene>
    <name evidence="1" type="ORF">TM448A02234_0009</name>
</gene>